<dbReference type="RefSeq" id="YP_010038050.1">
    <property type="nucleotide sequence ID" value="NC_054149.1"/>
</dbReference>
<accession>A0A7D7ENH3</accession>
<dbReference type="Proteomes" id="UP000514744">
    <property type="component" value="Segment"/>
</dbReference>
<dbReference type="InterPro" id="IPR009057">
    <property type="entry name" value="Homeodomain-like_sf"/>
</dbReference>
<dbReference type="Gene3D" id="1.10.10.60">
    <property type="entry name" value="Homeodomain-like"/>
    <property type="match status" value="1"/>
</dbReference>
<protein>
    <submittedName>
        <fullName evidence="1">Uncharacterized protein</fullName>
    </submittedName>
</protein>
<dbReference type="SUPFAM" id="SSF46689">
    <property type="entry name" value="Homeodomain-like"/>
    <property type="match status" value="1"/>
</dbReference>
<sequence>MSRPTTYTNADLALAYELRQEGIGWKAIARALGVEVSTLQKAVYHAIRHGLK</sequence>
<organism evidence="1 2">
    <name type="scientific">Pseudomonas phage Persinger</name>
    <dbReference type="NCBI Taxonomy" id="2749430"/>
    <lineage>
        <taxon>Viruses</taxon>
        <taxon>Duplodnaviria</taxon>
        <taxon>Heunggongvirae</taxon>
        <taxon>Uroviricota</taxon>
        <taxon>Caudoviricetes</taxon>
        <taxon>Harrisonburgvirus</taxon>
        <taxon>Harrisonburgvirus persinger</taxon>
    </lineage>
</organism>
<dbReference type="KEGG" id="vg:63642522"/>
<evidence type="ECO:0000313" key="2">
    <source>
        <dbReference type="Proteomes" id="UP000514744"/>
    </source>
</evidence>
<reference evidence="1 2" key="1">
    <citation type="submission" date="2020-06" db="EMBL/GenBank/DDBJ databases">
        <authorList>
            <person name="Persinger R.D."/>
            <person name="Temple L."/>
        </authorList>
    </citation>
    <scope>NUCLEOTIDE SEQUENCE [LARGE SCALE GENOMIC DNA]</scope>
</reference>
<dbReference type="EMBL" id="MT613935">
    <property type="protein sequence ID" value="QMP19213.1"/>
    <property type="molecule type" value="Genomic_DNA"/>
</dbReference>
<name>A0A7D7ENH3_9CAUD</name>
<dbReference type="GeneID" id="63642522"/>
<proteinExistence type="predicted"/>
<evidence type="ECO:0000313" key="1">
    <source>
        <dbReference type="EMBL" id="QMP19213.1"/>
    </source>
</evidence>
<keyword evidence="2" id="KW-1185">Reference proteome</keyword>